<evidence type="ECO:0000313" key="4">
    <source>
        <dbReference type="EMBL" id="AAW45658.2"/>
    </source>
</evidence>
<protein>
    <recommendedName>
        <fullName evidence="3">GH16 domain-containing protein</fullName>
    </recommendedName>
</protein>
<evidence type="ECO:0000256" key="1">
    <source>
        <dbReference type="SAM" id="MobiDB-lite"/>
    </source>
</evidence>
<evidence type="ECO:0000259" key="3">
    <source>
        <dbReference type="PROSITE" id="PS51762"/>
    </source>
</evidence>
<proteinExistence type="predicted"/>
<keyword evidence="5" id="KW-1185">Reference proteome</keyword>
<dbReference type="Gene3D" id="2.60.120.200">
    <property type="match status" value="1"/>
</dbReference>
<dbReference type="GO" id="GO:0004553">
    <property type="term" value="F:hydrolase activity, hydrolyzing O-glycosyl compounds"/>
    <property type="evidence" value="ECO:0007669"/>
    <property type="project" value="InterPro"/>
</dbReference>
<organism evidence="4 5">
    <name type="scientific">Cryptococcus deneoformans (strain JEC21 / ATCC MYA-565)</name>
    <name type="common">Cryptococcus neoformans var. neoformans serotype D</name>
    <dbReference type="NCBI Taxonomy" id="214684"/>
    <lineage>
        <taxon>Eukaryota</taxon>
        <taxon>Fungi</taxon>
        <taxon>Dikarya</taxon>
        <taxon>Basidiomycota</taxon>
        <taxon>Agaricomycotina</taxon>
        <taxon>Tremellomycetes</taxon>
        <taxon>Tremellales</taxon>
        <taxon>Cryptococcaceae</taxon>
        <taxon>Cryptococcus</taxon>
        <taxon>Cryptococcus neoformans species complex</taxon>
    </lineage>
</organism>
<feature type="signal peptide" evidence="2">
    <location>
        <begin position="1"/>
        <end position="19"/>
    </location>
</feature>
<dbReference type="SUPFAM" id="SSF49899">
    <property type="entry name" value="Concanavalin A-like lectins/glucanases"/>
    <property type="match status" value="1"/>
</dbReference>
<dbReference type="HOGENOM" id="CLU_054228_0_0_1"/>
<feature type="domain" description="GH16" evidence="3">
    <location>
        <begin position="119"/>
        <end position="400"/>
    </location>
</feature>
<dbReference type="InterPro" id="IPR013320">
    <property type="entry name" value="ConA-like_dom_sf"/>
</dbReference>
<dbReference type="Proteomes" id="UP000002149">
    <property type="component" value="Chromosome 9"/>
</dbReference>
<reference evidence="4 5" key="1">
    <citation type="journal article" date="2005" name="Science">
        <title>The genome of the basidiomycetous yeast and human pathogen Cryptococcus neoformans.</title>
        <authorList>
            <person name="Loftus B.J."/>
            <person name="Fung E."/>
            <person name="Roncaglia P."/>
            <person name="Rowley D."/>
            <person name="Amedeo P."/>
            <person name="Bruno D."/>
            <person name="Vamathevan J."/>
            <person name="Miranda M."/>
            <person name="Anderson I.J."/>
            <person name="Fraser J.A."/>
            <person name="Allen J.E."/>
            <person name="Bosdet I.E."/>
            <person name="Brent M.R."/>
            <person name="Chiu R."/>
            <person name="Doering T.L."/>
            <person name="Donlin M.J."/>
            <person name="D'Souza C.A."/>
            <person name="Fox D.S."/>
            <person name="Grinberg V."/>
            <person name="Fu J."/>
            <person name="Fukushima M."/>
            <person name="Haas B.J."/>
            <person name="Huang J.C."/>
            <person name="Janbon G."/>
            <person name="Jones S.J."/>
            <person name="Koo H.L."/>
            <person name="Krzywinski M.I."/>
            <person name="Kwon-Chung J.K."/>
            <person name="Lengeler K.B."/>
            <person name="Maiti R."/>
            <person name="Marra M.A."/>
            <person name="Marra R.E."/>
            <person name="Mathewson C.A."/>
            <person name="Mitchell T.G."/>
            <person name="Pertea M."/>
            <person name="Riggs F.R."/>
            <person name="Salzberg S.L."/>
            <person name="Schein J.E."/>
            <person name="Shvartsbeyn A."/>
            <person name="Shin H."/>
            <person name="Shumway M."/>
            <person name="Specht C.A."/>
            <person name="Suh B.B."/>
            <person name="Tenney A."/>
            <person name="Utterback T.R."/>
            <person name="Wickes B.L."/>
            <person name="Wortman J.R."/>
            <person name="Wye N.H."/>
            <person name="Kronstad J.W."/>
            <person name="Lodge J.K."/>
            <person name="Heitman J."/>
            <person name="Davis R.W."/>
            <person name="Fraser C.M."/>
            <person name="Hyman R.W."/>
        </authorList>
    </citation>
    <scope>NUCLEOTIDE SEQUENCE [LARGE SCALE GENOMIC DNA]</scope>
    <source>
        <strain evidence="5">JEC21 / ATCC MYA-565</strain>
    </source>
</reference>
<sequence length="419" mass="43426">MRPALTLLALLPYLGGTFANTCRAAGTSDAATTAAATVAASGDVSGTSVIGDNLLAGSNTAAGGDANTAKAASVSSGGVAVSATDSSAASATSAAASSAFTGDQYYASSASSVVSASASSAQSAAYPQGSQMGTDLVLSNPSGDCKCGYSISSLNDEYFPYKFAYTFSALSDGDATDGLAAAGWVVNDGEYVGGAANGNRCWGNKDNVNIDSGDLVLTVPKDQTASPNMECAEIAFNETNLFEGVFQTEALLSGVDGTCQAFWLNHSIATQYADELDIEVISSTIDTDGVWYSNWPPNGDPNNPDSLTSAHTNAPFPDISTNDPRKTYNNYTIAWLSSSTTRYYNGAKQDSPTENQPEHSMIFTINNWSNGGTGWTQGPPTGEDSDLRVKSVLLYYRTQDVQDMATLDSSCTDSDVCKV</sequence>
<evidence type="ECO:0000313" key="5">
    <source>
        <dbReference type="Proteomes" id="UP000002149"/>
    </source>
</evidence>
<feature type="compositionally biased region" description="Low complexity" evidence="1">
    <location>
        <begin position="296"/>
        <end position="305"/>
    </location>
</feature>
<dbReference type="OrthoDB" id="25131at2759"/>
<dbReference type="PaxDb" id="214684-Q5KC45"/>
<dbReference type="InterPro" id="IPR000757">
    <property type="entry name" value="Beta-glucanase-like"/>
</dbReference>
<dbReference type="InParanoid" id="Q5KC45"/>
<dbReference type="PROSITE" id="PS51762">
    <property type="entry name" value="GH16_2"/>
    <property type="match status" value="1"/>
</dbReference>
<dbReference type="RefSeq" id="XP_024513561.1">
    <property type="nucleotide sequence ID" value="XM_024657766.1"/>
</dbReference>
<dbReference type="GO" id="GO:0005975">
    <property type="term" value="P:carbohydrate metabolic process"/>
    <property type="evidence" value="ECO:0007669"/>
    <property type="project" value="InterPro"/>
</dbReference>
<dbReference type="EMBL" id="AE017349">
    <property type="protein sequence ID" value="AAW45658.2"/>
    <property type="molecule type" value="Genomic_DNA"/>
</dbReference>
<dbReference type="CDD" id="cd00413">
    <property type="entry name" value="Glyco_hydrolase_16"/>
    <property type="match status" value="1"/>
</dbReference>
<dbReference type="KEGG" id="cne:CNI00290"/>
<accession>Q5KC45</accession>
<dbReference type="Pfam" id="PF00722">
    <property type="entry name" value="Glyco_hydro_16"/>
    <property type="match status" value="1"/>
</dbReference>
<dbReference type="PANTHER" id="PTHR38121:SF4">
    <property type="entry name" value="GH16 DOMAIN-CONTAINING PROTEIN-RELATED"/>
    <property type="match status" value="1"/>
</dbReference>
<feature type="chain" id="PRO_5006744920" description="GH16 domain-containing protein" evidence="2">
    <location>
        <begin position="20"/>
        <end position="419"/>
    </location>
</feature>
<dbReference type="VEuPathDB" id="FungiDB:CNI00290"/>
<name>Q5KC45_CRYD1</name>
<keyword evidence="2" id="KW-0732">Signal</keyword>
<feature type="region of interest" description="Disordered" evidence="1">
    <location>
        <begin position="296"/>
        <end position="323"/>
    </location>
</feature>
<evidence type="ECO:0000256" key="2">
    <source>
        <dbReference type="SAM" id="SignalP"/>
    </source>
</evidence>
<gene>
    <name evidence="4" type="ordered locus">CNI00290</name>
</gene>
<dbReference type="AlphaFoldDB" id="Q5KC45"/>
<dbReference type="PANTHER" id="PTHR38121">
    <property type="entry name" value="GH16 DOMAIN-CONTAINING PROTEIN"/>
    <property type="match status" value="1"/>
</dbReference>
<dbReference type="GeneID" id="3259791"/>